<gene>
    <name evidence="1" type="ORF">BWD14_00825</name>
</gene>
<proteinExistence type="predicted"/>
<organism evidence="1 2">
    <name type="scientific">Leptospira santarosai</name>
    <dbReference type="NCBI Taxonomy" id="28183"/>
    <lineage>
        <taxon>Bacteria</taxon>
        <taxon>Pseudomonadati</taxon>
        <taxon>Spirochaetota</taxon>
        <taxon>Spirochaetia</taxon>
        <taxon>Leptospirales</taxon>
        <taxon>Leptospiraceae</taxon>
        <taxon>Leptospira</taxon>
    </lineage>
</organism>
<protein>
    <submittedName>
        <fullName evidence="1">Uncharacterized protein</fullName>
    </submittedName>
</protein>
<dbReference type="EMBL" id="MTSU01000001">
    <property type="protein sequence ID" value="ONF94620.1"/>
    <property type="molecule type" value="Genomic_DNA"/>
</dbReference>
<dbReference type="AlphaFoldDB" id="A0AB73MP70"/>
<accession>A0AB73MP70</accession>
<dbReference type="Proteomes" id="UP000189337">
    <property type="component" value="Unassembled WGS sequence"/>
</dbReference>
<name>A0AB73MP70_9LEPT</name>
<comment type="caution">
    <text evidence="1">The sequence shown here is derived from an EMBL/GenBank/DDBJ whole genome shotgun (WGS) entry which is preliminary data.</text>
</comment>
<evidence type="ECO:0000313" key="2">
    <source>
        <dbReference type="Proteomes" id="UP000189337"/>
    </source>
</evidence>
<sequence>MSKGRKSRRDLICGNSYRFTQNYKSGCPKFRFKTEIGLKMNGAPSVDMSSNAIMIITDFS</sequence>
<evidence type="ECO:0000313" key="1">
    <source>
        <dbReference type="EMBL" id="ONF94620.1"/>
    </source>
</evidence>
<reference evidence="1 2" key="1">
    <citation type="submission" date="2017-01" db="EMBL/GenBank/DDBJ databases">
        <title>Comparative genomic analysis of Brazilian Leptospira santarosai.</title>
        <authorList>
            <person name="Moreno L.Z."/>
            <person name="Miraglia F."/>
            <person name="Kremer F.S."/>
            <person name="Eslabao M.R."/>
            <person name="Lilenbaum W."/>
            <person name="Dellagostin O.A."/>
            <person name="Moreno A.M."/>
        </authorList>
    </citation>
    <scope>NUCLEOTIDE SEQUENCE [LARGE SCALE GENOMIC DNA]</scope>
    <source>
        <strain evidence="1 2">M52/8-19</strain>
    </source>
</reference>